<evidence type="ECO:0008006" key="3">
    <source>
        <dbReference type="Google" id="ProtNLM"/>
    </source>
</evidence>
<feature type="region of interest" description="Disordered" evidence="1">
    <location>
        <begin position="508"/>
        <end position="576"/>
    </location>
</feature>
<feature type="compositionally biased region" description="Polar residues" evidence="1">
    <location>
        <begin position="145"/>
        <end position="157"/>
    </location>
</feature>
<feature type="region of interest" description="Disordered" evidence="1">
    <location>
        <begin position="257"/>
        <end position="346"/>
    </location>
</feature>
<feature type="region of interest" description="Disordered" evidence="1">
    <location>
        <begin position="687"/>
        <end position="739"/>
    </location>
</feature>
<feature type="compositionally biased region" description="Basic and acidic residues" evidence="1">
    <location>
        <begin position="727"/>
        <end position="739"/>
    </location>
</feature>
<feature type="compositionally biased region" description="Polar residues" evidence="1">
    <location>
        <begin position="197"/>
        <end position="209"/>
    </location>
</feature>
<dbReference type="EnsemblMetazoa" id="AATE013697-RA">
    <property type="protein sequence ID" value="AATE013697-PA.1"/>
    <property type="gene ID" value="AATE013697"/>
</dbReference>
<feature type="compositionally biased region" description="Low complexity" evidence="1">
    <location>
        <begin position="716"/>
        <end position="726"/>
    </location>
</feature>
<dbReference type="VEuPathDB" id="VectorBase:AATE013697"/>
<feature type="region of interest" description="Disordered" evidence="1">
    <location>
        <begin position="40"/>
        <end position="239"/>
    </location>
</feature>
<feature type="region of interest" description="Disordered" evidence="1">
    <location>
        <begin position="881"/>
        <end position="908"/>
    </location>
</feature>
<feature type="compositionally biased region" description="Low complexity" evidence="1">
    <location>
        <begin position="550"/>
        <end position="571"/>
    </location>
</feature>
<evidence type="ECO:0000313" key="2">
    <source>
        <dbReference type="EnsemblMetazoa" id="AATE013697-PA.1"/>
    </source>
</evidence>
<feature type="compositionally biased region" description="Low complexity" evidence="1">
    <location>
        <begin position="293"/>
        <end position="320"/>
    </location>
</feature>
<name>A0A182J933_ANOAO</name>
<evidence type="ECO:0000256" key="1">
    <source>
        <dbReference type="SAM" id="MobiDB-lite"/>
    </source>
</evidence>
<organism evidence="2">
    <name type="scientific">Anopheles atroparvus</name>
    <name type="common">European mosquito</name>
    <dbReference type="NCBI Taxonomy" id="41427"/>
    <lineage>
        <taxon>Eukaryota</taxon>
        <taxon>Metazoa</taxon>
        <taxon>Ecdysozoa</taxon>
        <taxon>Arthropoda</taxon>
        <taxon>Hexapoda</taxon>
        <taxon>Insecta</taxon>
        <taxon>Pterygota</taxon>
        <taxon>Neoptera</taxon>
        <taxon>Endopterygota</taxon>
        <taxon>Diptera</taxon>
        <taxon>Nematocera</taxon>
        <taxon>Culicoidea</taxon>
        <taxon>Culicidae</taxon>
        <taxon>Anophelinae</taxon>
        <taxon>Anopheles</taxon>
    </lineage>
</organism>
<reference evidence="2" key="1">
    <citation type="submission" date="2022-08" db="UniProtKB">
        <authorList>
            <consortium name="EnsemblMetazoa"/>
        </authorList>
    </citation>
    <scope>IDENTIFICATION</scope>
    <source>
        <strain evidence="2">EBRO</strain>
    </source>
</reference>
<feature type="compositionally biased region" description="Acidic residues" evidence="1">
    <location>
        <begin position="881"/>
        <end position="892"/>
    </location>
</feature>
<accession>A0A182J933</accession>
<sequence>MDELMEMFDSFIGDALQLEKAMEDEFKEFEKKLNDCVAQANDRGTPVQSKKRPKRQASISEKNESTSICSSRDDGEETERQHPDKSIAPAIGRSSARMLDVYNSTSNRSVAEAKQPMDTAPTNETFVRPSRTARLKAQEKLKEPSLTTKLRNDTSTAVVVKTERESTVANSTQLSCGKITPADKGKEAYGEMETENDPNYSNRNANTASHLRKDEGFGSTNESSEKDEPVVAAGKAGSREASIMVIPLPIPKVEVLSDEEMPPPKMPPPKMAAPKVRTKKRVVQKNEKQADETASSSAVSSAESSLNTSTTSTSNSAASGRRPRGRPPKSSKAVEPVEAPMDEESIEPIRIKTEKLSLVQTVQQHPENTKATRSSVKSVYEDAQEQMHSIEQEHQIRPLKVVLEKLAVSADKSLPTVMNGTYTTAQQQANTTYDVPPSIQDGTFTVSSPPNAAPCNETFNIPKTDNFAQLPAGISNDMFVIGKIGNAGKENATTNTQKNLANASIMTEDDSVVENSPNQAPAAKPKTVVAEPTKAKKSSASAAGTLKKVPSTTTSGYGSSSAASSKQPQTKNNKELFNPCIMSPIKSRIQAFEKCATTGTLTKATTTIGTPQARVGRVLKTISTPSLATTPQFSSLESLGSTHSAHAKETVFTPNCATQPVAKASSASKIHQMQSKALHSKFGSNVAAGGSTNSLSRESSWDRAQGAGGGGGSGGTLSNASSTSSLLDEKKKKREEKQRLAALQREAIEREKREHAERLLREKEEKYRKLVHEKQEKLRIDASKKAKKMEEFEKRRQMEEQRALADQKRDELAKQLEQQRIDRELLETLKQSQMKENQETKLHKQMYQQKLRQQQEQQQMVAKKKAAAPHKEVFTFEMIDTDDTTDDEEAEDAAARKKKRPPPPEWCRNTAEFRKTLTIQAQIDTKVIDRLFSVQPMTPDLRILFPSIDAHKLKRNSSAIWRTPPRYSQLP</sequence>
<protein>
    <recommendedName>
        <fullName evidence="3">Inner centromere protein ARK-binding domain-containing protein</fullName>
    </recommendedName>
</protein>
<dbReference type="AlphaFoldDB" id="A0A182J933"/>
<feature type="compositionally biased region" description="Gly residues" evidence="1">
    <location>
        <begin position="706"/>
        <end position="715"/>
    </location>
</feature>
<dbReference type="STRING" id="41427.A0A182J933"/>
<proteinExistence type="predicted"/>
<feature type="compositionally biased region" description="Polar residues" evidence="1">
    <location>
        <begin position="57"/>
        <end position="70"/>
    </location>
</feature>